<feature type="transmembrane region" description="Helical" evidence="2">
    <location>
        <begin position="300"/>
        <end position="319"/>
    </location>
</feature>
<feature type="transmembrane region" description="Helical" evidence="2">
    <location>
        <begin position="331"/>
        <end position="349"/>
    </location>
</feature>
<reference evidence="4" key="1">
    <citation type="journal article" date="2019" name="Int. J. Syst. Evol. Microbiol.">
        <title>The Global Catalogue of Microorganisms (GCM) 10K type strain sequencing project: providing services to taxonomists for standard genome sequencing and annotation.</title>
        <authorList>
            <consortium name="The Broad Institute Genomics Platform"/>
            <consortium name="The Broad Institute Genome Sequencing Center for Infectious Disease"/>
            <person name="Wu L."/>
            <person name="Ma J."/>
        </authorList>
    </citation>
    <scope>NUCLEOTIDE SEQUENCE [LARGE SCALE GENOMIC DNA]</scope>
    <source>
        <strain evidence="4">CGMCC 4.7237</strain>
    </source>
</reference>
<feature type="transmembrane region" description="Helical" evidence="2">
    <location>
        <begin position="102"/>
        <end position="124"/>
    </location>
</feature>
<feature type="transmembrane region" description="Helical" evidence="2">
    <location>
        <begin position="130"/>
        <end position="150"/>
    </location>
</feature>
<evidence type="ECO:0000313" key="4">
    <source>
        <dbReference type="Proteomes" id="UP001595765"/>
    </source>
</evidence>
<feature type="transmembrane region" description="Helical" evidence="2">
    <location>
        <begin position="613"/>
        <end position="632"/>
    </location>
</feature>
<keyword evidence="2" id="KW-0472">Membrane</keyword>
<feature type="transmembrane region" description="Helical" evidence="2">
    <location>
        <begin position="241"/>
        <end position="261"/>
    </location>
</feature>
<feature type="transmembrane region" description="Helical" evidence="2">
    <location>
        <begin position="162"/>
        <end position="185"/>
    </location>
</feature>
<dbReference type="InterPro" id="IPR058062">
    <property type="entry name" value="SCO7613_C"/>
</dbReference>
<sequence length="880" mass="87855">MDAPYPRCPDCGTPLTVAGHAFCPRCRLPLTGPEAAELRDVHHALTDLGLRRAALLRRRGDLLVRLRAQRPGAAAWQTAAPWHPATLYGPPRKDAKALSAQTVLLVLGGSLIVVAGLVFTLVSWGRLGLGGRAAVLALLTALALTAYLPLRRRSLKATAETSSAVGLALVLLDCYAARGSGLAGLQHIGGAAYWAVVTGLVAAGAAVYGRAIRSAVVPFAALLLVQCTAPLAALAASAGPAGWATALAAAAGFDLAAAIALRHRAGALALAGRTAASAWAVLGGAVAATAAFQATGYGEALRPCGPLLLLVLLGLAATLRRELPYGNRLGGAVLAGLALTTATAAAPRVALPGSWSVLAAALPATALTVAALTCLSAGVRDRVLWTGLAASGGAVLALAALTVLADLLRALAEPVLRAAGVSFTGGWQVAPAIPGVAALVAAALGAAAPLLGRVMEAGTTEPGGTPTTGVTAGPGPAPRPEGTADPGPAPQPGATRPGGIRPGTPRPALIRTLLRCGALTAALIALALAPVAAGLPYAVALAAAWLPACGAAVHIVRRPAAARAPGLCVLVGSTALALLWSLPEDAAALSVWGASALLAAGLATALRRSGSEPVIAAVAAGFTVAALGIEAARAEIAAGLPAHVAAFAVLGVALLTVPTAAALRSLTVELAGYDVAAVALLMTVDHPDALSVTLAVAGVGALGVALRADRRRAAALTATALLTAASWVRLALAGVAAPEPYTLTVSAAVLLLGHLRRRRVPATGSWAAYGAGLAFSLLPGLIAAWNDTHWPRPLLLGLTALAVTLVGARHRLQAPLLTGGAVLLADALHELAPAIAQSLGALPRWAPLAAAGLLLVFVGATYERRLADGRRLREGLRRMR</sequence>
<proteinExistence type="predicted"/>
<feature type="region of interest" description="Disordered" evidence="1">
    <location>
        <begin position="457"/>
        <end position="503"/>
    </location>
</feature>
<feature type="transmembrane region" description="Helical" evidence="2">
    <location>
        <begin position="387"/>
        <end position="412"/>
    </location>
</feature>
<feature type="transmembrane region" description="Helical" evidence="2">
    <location>
        <begin position="191"/>
        <end position="208"/>
    </location>
</feature>
<protein>
    <submittedName>
        <fullName evidence="3">SCO7613 C-terminal domain-containing membrane protein</fullName>
    </submittedName>
</protein>
<organism evidence="3 4">
    <name type="scientific">Streptomyces polygonati</name>
    <dbReference type="NCBI Taxonomy" id="1617087"/>
    <lineage>
        <taxon>Bacteria</taxon>
        <taxon>Bacillati</taxon>
        <taxon>Actinomycetota</taxon>
        <taxon>Actinomycetes</taxon>
        <taxon>Kitasatosporales</taxon>
        <taxon>Streptomycetaceae</taxon>
        <taxon>Streptomyces</taxon>
    </lineage>
</organism>
<feature type="transmembrane region" description="Helical" evidence="2">
    <location>
        <begin position="355"/>
        <end position="375"/>
    </location>
</feature>
<feature type="transmembrane region" description="Helical" evidence="2">
    <location>
        <begin position="767"/>
        <end position="784"/>
    </location>
</feature>
<feature type="transmembrane region" description="Helical" evidence="2">
    <location>
        <begin position="560"/>
        <end position="580"/>
    </location>
</feature>
<feature type="transmembrane region" description="Helical" evidence="2">
    <location>
        <begin position="842"/>
        <end position="862"/>
    </location>
</feature>
<gene>
    <name evidence="3" type="ORF">ACFO3J_18790</name>
</gene>
<evidence type="ECO:0000256" key="2">
    <source>
        <dbReference type="SAM" id="Phobius"/>
    </source>
</evidence>
<dbReference type="EMBL" id="JBHSBB010000013">
    <property type="protein sequence ID" value="MFC4033513.1"/>
    <property type="molecule type" value="Genomic_DNA"/>
</dbReference>
<accession>A0ABV8HNE4</accession>
<dbReference type="Proteomes" id="UP001595765">
    <property type="component" value="Unassembled WGS sequence"/>
</dbReference>
<keyword evidence="2" id="KW-0812">Transmembrane</keyword>
<dbReference type="RefSeq" id="WP_386430604.1">
    <property type="nucleotide sequence ID" value="NZ_JBHSBB010000013.1"/>
</dbReference>
<feature type="transmembrane region" description="Helical" evidence="2">
    <location>
        <begin position="432"/>
        <end position="451"/>
    </location>
</feature>
<feature type="transmembrane region" description="Helical" evidence="2">
    <location>
        <begin position="215"/>
        <end position="235"/>
    </location>
</feature>
<keyword evidence="2" id="KW-1133">Transmembrane helix</keyword>
<feature type="compositionally biased region" description="Low complexity" evidence="1">
    <location>
        <begin position="457"/>
        <end position="474"/>
    </location>
</feature>
<feature type="transmembrane region" description="Helical" evidence="2">
    <location>
        <begin position="273"/>
        <end position="294"/>
    </location>
</feature>
<comment type="caution">
    <text evidence="3">The sequence shown here is derived from an EMBL/GenBank/DDBJ whole genome shotgun (WGS) entry which is preliminary data.</text>
</comment>
<evidence type="ECO:0000256" key="1">
    <source>
        <dbReference type="SAM" id="MobiDB-lite"/>
    </source>
</evidence>
<dbReference type="NCBIfam" id="NF047321">
    <property type="entry name" value="SCO7613_CTERM"/>
    <property type="match status" value="1"/>
</dbReference>
<feature type="transmembrane region" description="Helical" evidence="2">
    <location>
        <begin position="586"/>
        <end position="606"/>
    </location>
</feature>
<feature type="compositionally biased region" description="Low complexity" evidence="1">
    <location>
        <begin position="492"/>
        <end position="503"/>
    </location>
</feature>
<feature type="transmembrane region" description="Helical" evidence="2">
    <location>
        <begin position="689"/>
        <end position="706"/>
    </location>
</feature>
<evidence type="ECO:0000313" key="3">
    <source>
        <dbReference type="EMBL" id="MFC4033513.1"/>
    </source>
</evidence>
<feature type="transmembrane region" description="Helical" evidence="2">
    <location>
        <begin position="638"/>
        <end position="657"/>
    </location>
</feature>
<keyword evidence="4" id="KW-1185">Reference proteome</keyword>
<name>A0ABV8HNE4_9ACTN</name>